<evidence type="ECO:0000313" key="3">
    <source>
        <dbReference type="EnsemblMetazoa" id="XP_030833334"/>
    </source>
</evidence>
<feature type="domain" description="Integrase catalytic" evidence="2">
    <location>
        <begin position="249"/>
        <end position="430"/>
    </location>
</feature>
<dbReference type="PROSITE" id="PS50994">
    <property type="entry name" value="INTEGRASE"/>
    <property type="match status" value="1"/>
</dbReference>
<reference evidence="3" key="2">
    <citation type="submission" date="2021-01" db="UniProtKB">
        <authorList>
            <consortium name="EnsemblMetazoa"/>
        </authorList>
    </citation>
    <scope>IDENTIFICATION</scope>
</reference>
<dbReference type="RefSeq" id="XP_030833334.1">
    <property type="nucleotide sequence ID" value="XM_030977474.1"/>
</dbReference>
<evidence type="ECO:0000259" key="2">
    <source>
        <dbReference type="PROSITE" id="PS50994"/>
    </source>
</evidence>
<dbReference type="InterPro" id="IPR012337">
    <property type="entry name" value="RNaseH-like_sf"/>
</dbReference>
<dbReference type="Proteomes" id="UP000007110">
    <property type="component" value="Unassembled WGS sequence"/>
</dbReference>
<dbReference type="EnsemblMetazoa" id="XM_030977474">
    <property type="protein sequence ID" value="XP_030833334"/>
    <property type="gene ID" value="LOC105437615"/>
</dbReference>
<reference evidence="4" key="1">
    <citation type="submission" date="2015-02" db="EMBL/GenBank/DDBJ databases">
        <title>Genome sequencing for Strongylocentrotus purpuratus.</title>
        <authorList>
            <person name="Murali S."/>
            <person name="Liu Y."/>
            <person name="Vee V."/>
            <person name="English A."/>
            <person name="Wang M."/>
            <person name="Skinner E."/>
            <person name="Han Y."/>
            <person name="Muzny D.M."/>
            <person name="Worley K.C."/>
            <person name="Gibbs R.A."/>
        </authorList>
    </citation>
    <scope>NUCLEOTIDE SEQUENCE</scope>
</reference>
<accession>A0A7M7N9R4</accession>
<dbReference type="InterPro" id="IPR058913">
    <property type="entry name" value="Integrase_dom_put"/>
</dbReference>
<dbReference type="InParanoid" id="A0A7M7N9R4"/>
<evidence type="ECO:0000256" key="1">
    <source>
        <dbReference type="SAM" id="MobiDB-lite"/>
    </source>
</evidence>
<dbReference type="SUPFAM" id="SSF53098">
    <property type="entry name" value="Ribonuclease H-like"/>
    <property type="match status" value="1"/>
</dbReference>
<organism evidence="3 4">
    <name type="scientific">Strongylocentrotus purpuratus</name>
    <name type="common">Purple sea urchin</name>
    <dbReference type="NCBI Taxonomy" id="7668"/>
    <lineage>
        <taxon>Eukaryota</taxon>
        <taxon>Metazoa</taxon>
        <taxon>Echinodermata</taxon>
        <taxon>Eleutherozoa</taxon>
        <taxon>Echinozoa</taxon>
        <taxon>Echinoidea</taxon>
        <taxon>Euechinoidea</taxon>
        <taxon>Echinacea</taxon>
        <taxon>Camarodonta</taxon>
        <taxon>Echinidea</taxon>
        <taxon>Strongylocentrotidae</taxon>
        <taxon>Strongylocentrotus</taxon>
    </lineage>
</organism>
<dbReference type="KEGG" id="spu:105437615"/>
<dbReference type="OrthoDB" id="2686689at2759"/>
<name>A0A7M7N9R4_STRPU</name>
<proteinExistence type="predicted"/>
<keyword evidence="4" id="KW-1185">Reference proteome</keyword>
<dbReference type="PANTHER" id="PTHR46791:SF9">
    <property type="entry name" value="INTEGRASE CATALYTIC DOMAIN-CONTAINING PROTEIN"/>
    <property type="match status" value="1"/>
</dbReference>
<sequence>MAEMIPDSALVRLDRTFRDVERLITSDSNYALAREQLRAINVNLERISNILSLEMYNSLKGCAQRLLNLCNDGQAAEARDATTRNDQQAVDLEEPEGGTRQPEVGDPHTSTRPSQSSRFTAPRTNSGKRGRPKVELTREQLITFQKSGYTVKRMATHFNCSSSLVYKRLHANGLKVRDKYLTMSDEELKTIIADLHEKFPNTGSEMMSGLLHAHGHTVQRTRVRKLLAEVDPPSAAERWGNGVSRRVYKVASPNSLWHMDGHMKLIRWGLVTNGCIDGFSRLVTFLKCSPKNSAKTVLELFLKATQMYAMPARVRSDHGHENVLVALFMNLTFGNERASHITGESVHNVRIERLWRDVYKDVIAYYYNKFYALEDEGLLDPSDDVHRFSLHAVYLEPINERLSIFQHAWNHHRVRTEKHRTPEQIWRDGMLESSLDNTAVSRVFETETLWEDVVEAMLRRYHLSDLPDDNEPPDDDTSNISSRLSNISSRLSQMQKEELDLILAGNGGLRDKFRAYSEKVAEYLQL</sequence>
<dbReference type="PANTHER" id="PTHR46791">
    <property type="entry name" value="EXPRESSED PROTEIN"/>
    <property type="match status" value="1"/>
</dbReference>
<dbReference type="InterPro" id="IPR001584">
    <property type="entry name" value="Integrase_cat-core"/>
</dbReference>
<dbReference type="OMA" id="NERASHI"/>
<dbReference type="Gene3D" id="3.30.420.10">
    <property type="entry name" value="Ribonuclease H-like superfamily/Ribonuclease H"/>
    <property type="match status" value="1"/>
</dbReference>
<dbReference type="AlphaFoldDB" id="A0A7M7N9R4"/>
<feature type="compositionally biased region" description="Polar residues" evidence="1">
    <location>
        <begin position="108"/>
        <end position="125"/>
    </location>
</feature>
<dbReference type="GeneID" id="105437615"/>
<dbReference type="GO" id="GO:0003676">
    <property type="term" value="F:nucleic acid binding"/>
    <property type="evidence" value="ECO:0007669"/>
    <property type="project" value="InterPro"/>
</dbReference>
<feature type="region of interest" description="Disordered" evidence="1">
    <location>
        <begin position="78"/>
        <end position="136"/>
    </location>
</feature>
<evidence type="ECO:0000313" key="4">
    <source>
        <dbReference type="Proteomes" id="UP000007110"/>
    </source>
</evidence>
<dbReference type="Pfam" id="PF24764">
    <property type="entry name" value="rva_4"/>
    <property type="match status" value="1"/>
</dbReference>
<dbReference type="GO" id="GO:0015074">
    <property type="term" value="P:DNA integration"/>
    <property type="evidence" value="ECO:0007669"/>
    <property type="project" value="InterPro"/>
</dbReference>
<protein>
    <recommendedName>
        <fullName evidence="2">Integrase catalytic domain-containing protein</fullName>
    </recommendedName>
</protein>
<dbReference type="InterPro" id="IPR036397">
    <property type="entry name" value="RNaseH_sf"/>
</dbReference>